<dbReference type="NCBIfam" id="TIGR02099">
    <property type="entry name" value="YhdP family protein"/>
    <property type="match status" value="1"/>
</dbReference>
<organism evidence="2 3">
    <name type="scientific">Pseudaeromonas paramecii</name>
    <dbReference type="NCBI Taxonomy" id="2138166"/>
    <lineage>
        <taxon>Bacteria</taxon>
        <taxon>Pseudomonadati</taxon>
        <taxon>Pseudomonadota</taxon>
        <taxon>Gammaproteobacteria</taxon>
        <taxon>Aeromonadales</taxon>
        <taxon>Aeromonadaceae</taxon>
        <taxon>Pseudaeromonas</taxon>
    </lineage>
</organism>
<dbReference type="InterPro" id="IPR011836">
    <property type="entry name" value="YhdP"/>
</dbReference>
<sequence length="1269" mass="139397">MLRRLASHLWCVLGISSLLLALLISWARFGLPYLHNQRDLMQSWLQQASGQPAQVGGLTLAWTRYGPTLALEDLQLGQPQASWQLQLDSAYLHLDLWQSLLQRQWVLGELELVRPRLTLASQHWSARLQQELSGQVASTTDIAPLLQRLLGGFSAFSLRQGQLQWQGKLTPLARLAVPQLRWRNQGDRHWGDGELVLQEGGTHNRLRLQADFTGPASAPAQLAGQLYLSSQLQDAGLLSRLLLNQPAEVQAQLDLSLWLTRQAGQWQSLLVKLGENQLAWRQQERPQQLAVRGGLLQWLRLADGWQLATRDIQVHHQADWHPWQAQLDKVGERLQGRLDDIELGALRPLLSQWLPADSGLGRALAGLAPNGRLTDLTLSQEAGEPWWFSGRISQLQWQQWAAMPGAQGVELGFAANGEQARFSLTAPAQTLPVGDNFLAPLPLTRLQLAGELSRLGDGWRLAFADLDLGSGPLTANGQGALDLLPGQSPVLHLDLGLDLADAGQAWRYYPVPAMGQELVAYLKAAIQGGRVQGARLLWDGAPAHFPFHDGSGVFQVAVPLQQAEFAFQPDWLPIRDLQLDMLFQNDSLQLASQQGSLGQVAITRLDALFPHLWPGQSFFINADVQGQGSAVRDYLKRSPLADTVGEALTQIQVEGPVQAALQLAIPLAHAMPQVSGQVTLANNRVRYGGLTLEGATGTLLFNDTHTRFDQLQASLWGQPLRLNYQGHPLGPDGRDGYGVQLSAQGQWLGQQLPLAESLRQRLSGQFQWAGQLDLTLKGETYDYKASLNSDLQGLTLTLPAPYRKAAELTWPLRLAARGNQEGSQLLANLNEDLLLEAKWDEQAALRRLALSNEQGRALAKEGTAPLELTLAWPELELSPWVALLSGLSGTLPDQRGLPSPRLVRLRTDSLLVGRHYFHDVGVKLQHSGQDLLGQLSSDELTGQLRRPHQADQPWELELTQLRWPQGEQADVEPEPSPTPAQQQAWIRQLPWVRLRCLDCQYGDLALGRFSGEIKPSDKGVDLRDLNWQPEPGSRFTGRGHWWADDQHAEVTLAADLKTDSLATLDQSLGIASGLQGAPATGSLSLRWPGPLYSLDFAHLDGKLSLQTGAGVLKQVDSTGARLLSVLSLSALLKRINLDFRDVFQQGFAFDSIHSSAVINQGVMRNQDFRLKSSAGELTGQGKLDLVAETLDYQIQFAPQISGGLAAAAAVTATPIAGVYVLALSTLLEPVIDSITQVKYQVSGPWRDPVVKELERKQKTLSPVRTGGSR</sequence>
<name>A0ABP8QLS9_9GAMM</name>
<dbReference type="Pfam" id="PF13116">
    <property type="entry name" value="YhdP"/>
    <property type="match status" value="1"/>
</dbReference>
<accession>A0ABP8QLS9</accession>
<dbReference type="RefSeq" id="WP_345015129.1">
    <property type="nucleotide sequence ID" value="NZ_BAABFC010000030.1"/>
</dbReference>
<proteinExistence type="predicted"/>
<evidence type="ECO:0000313" key="2">
    <source>
        <dbReference type="EMBL" id="GAA4504634.1"/>
    </source>
</evidence>
<comment type="caution">
    <text evidence="2">The sequence shown here is derived from an EMBL/GenBank/DDBJ whole genome shotgun (WGS) entry which is preliminary data.</text>
</comment>
<keyword evidence="3" id="KW-1185">Reference proteome</keyword>
<feature type="domain" description="YhdP central" evidence="1">
    <location>
        <begin position="2"/>
        <end position="1250"/>
    </location>
</feature>
<evidence type="ECO:0000313" key="3">
    <source>
        <dbReference type="Proteomes" id="UP001501321"/>
    </source>
</evidence>
<evidence type="ECO:0000259" key="1">
    <source>
        <dbReference type="Pfam" id="PF13116"/>
    </source>
</evidence>
<reference evidence="3" key="1">
    <citation type="journal article" date="2019" name="Int. J. Syst. Evol. Microbiol.">
        <title>The Global Catalogue of Microorganisms (GCM) 10K type strain sequencing project: providing services to taxonomists for standard genome sequencing and annotation.</title>
        <authorList>
            <consortium name="The Broad Institute Genomics Platform"/>
            <consortium name="The Broad Institute Genome Sequencing Center for Infectious Disease"/>
            <person name="Wu L."/>
            <person name="Ma J."/>
        </authorList>
    </citation>
    <scope>NUCLEOTIDE SEQUENCE [LARGE SCALE GENOMIC DNA]</scope>
    <source>
        <strain evidence="3">JCM 32226</strain>
    </source>
</reference>
<dbReference type="EMBL" id="BAABFC010000030">
    <property type="protein sequence ID" value="GAA4504634.1"/>
    <property type="molecule type" value="Genomic_DNA"/>
</dbReference>
<dbReference type="PANTHER" id="PTHR38690:SF1">
    <property type="entry name" value="PROTEASE"/>
    <property type="match status" value="1"/>
</dbReference>
<dbReference type="PANTHER" id="PTHR38690">
    <property type="entry name" value="PROTEASE-RELATED"/>
    <property type="match status" value="1"/>
</dbReference>
<dbReference type="InterPro" id="IPR025263">
    <property type="entry name" value="YhdP_central"/>
</dbReference>
<gene>
    <name evidence="2" type="ORF">GCM10023095_32860</name>
</gene>
<dbReference type="Proteomes" id="UP001501321">
    <property type="component" value="Unassembled WGS sequence"/>
</dbReference>
<protein>
    <submittedName>
        <fullName evidence="2">YhdP family protein</fullName>
    </submittedName>
</protein>